<evidence type="ECO:0000259" key="2">
    <source>
        <dbReference type="PROSITE" id="PS51898"/>
    </source>
</evidence>
<sequence length="95" mass="10641">MNGFKCTFRDLRHTFATMMIANGCDVRTVASYLGHASVSMTLDIYADVDPDAKRAAVDNLAPHALTLPRRLAVDVSTRLIKLHRRFVQKGYGYAR</sequence>
<protein>
    <submittedName>
        <fullName evidence="3">Site-specific recombinase, phage integrase domain protein</fullName>
    </submittedName>
</protein>
<comment type="caution">
    <text evidence="3">The sequence shown here is derived from an EMBL/GenBank/DDBJ whole genome shotgun (WGS) entry which is preliminary data.</text>
</comment>
<dbReference type="EMBL" id="AWEZ01000020">
    <property type="protein sequence ID" value="ERL09771.1"/>
    <property type="molecule type" value="Genomic_DNA"/>
</dbReference>
<dbReference type="Proteomes" id="UP000016638">
    <property type="component" value="Unassembled WGS sequence"/>
</dbReference>
<evidence type="ECO:0000256" key="1">
    <source>
        <dbReference type="ARBA" id="ARBA00023172"/>
    </source>
</evidence>
<evidence type="ECO:0000313" key="4">
    <source>
        <dbReference type="Proteomes" id="UP000016638"/>
    </source>
</evidence>
<dbReference type="PROSITE" id="PS51898">
    <property type="entry name" value="TYR_RECOMBINASE"/>
    <property type="match status" value="1"/>
</dbReference>
<dbReference type="InterPro" id="IPR002104">
    <property type="entry name" value="Integrase_catalytic"/>
</dbReference>
<dbReference type="SUPFAM" id="SSF56349">
    <property type="entry name" value="DNA breaking-rejoining enzymes"/>
    <property type="match status" value="1"/>
</dbReference>
<keyword evidence="4" id="KW-1185">Reference proteome</keyword>
<dbReference type="GO" id="GO:0003677">
    <property type="term" value="F:DNA binding"/>
    <property type="evidence" value="ECO:0007669"/>
    <property type="project" value="InterPro"/>
</dbReference>
<dbReference type="eggNOG" id="COG0582">
    <property type="taxonomic scope" value="Bacteria"/>
</dbReference>
<dbReference type="PATRIC" id="fig|1125712.3.peg.641"/>
<reference evidence="3 4" key="1">
    <citation type="submission" date="2013-08" db="EMBL/GenBank/DDBJ databases">
        <authorList>
            <person name="Durkin A.S."/>
            <person name="Haft D.R."/>
            <person name="McCorrison J."/>
            <person name="Torralba M."/>
            <person name="Gillis M."/>
            <person name="Haft D.H."/>
            <person name="Methe B."/>
            <person name="Sutton G."/>
            <person name="Nelson K.E."/>
        </authorList>
    </citation>
    <scope>NUCLEOTIDE SEQUENCE [LARGE SCALE GENOMIC DNA]</scope>
    <source>
        <strain evidence="3 4">F0195</strain>
    </source>
</reference>
<proteinExistence type="predicted"/>
<dbReference type="AlphaFoldDB" id="U2VB26"/>
<keyword evidence="1" id="KW-0233">DNA recombination</keyword>
<dbReference type="Pfam" id="PF00589">
    <property type="entry name" value="Phage_integrase"/>
    <property type="match status" value="1"/>
</dbReference>
<accession>U2VB26</accession>
<dbReference type="InterPro" id="IPR013762">
    <property type="entry name" value="Integrase-like_cat_sf"/>
</dbReference>
<dbReference type="GO" id="GO:0015074">
    <property type="term" value="P:DNA integration"/>
    <property type="evidence" value="ECO:0007669"/>
    <property type="project" value="InterPro"/>
</dbReference>
<dbReference type="InterPro" id="IPR011010">
    <property type="entry name" value="DNA_brk_join_enz"/>
</dbReference>
<feature type="domain" description="Tyr recombinase" evidence="2">
    <location>
        <begin position="1"/>
        <end position="58"/>
    </location>
</feature>
<name>U2VB26_9ACTN</name>
<organism evidence="3 4">
    <name type="scientific">Olsenella profusa F0195</name>
    <dbReference type="NCBI Taxonomy" id="1125712"/>
    <lineage>
        <taxon>Bacteria</taxon>
        <taxon>Bacillati</taxon>
        <taxon>Actinomycetota</taxon>
        <taxon>Coriobacteriia</taxon>
        <taxon>Coriobacteriales</taxon>
        <taxon>Atopobiaceae</taxon>
        <taxon>Olsenella</taxon>
    </lineage>
</organism>
<evidence type="ECO:0000313" key="3">
    <source>
        <dbReference type="EMBL" id="ERL09771.1"/>
    </source>
</evidence>
<dbReference type="Gene3D" id="1.10.443.10">
    <property type="entry name" value="Intergrase catalytic core"/>
    <property type="match status" value="1"/>
</dbReference>
<dbReference type="GO" id="GO:0006310">
    <property type="term" value="P:DNA recombination"/>
    <property type="evidence" value="ECO:0007669"/>
    <property type="project" value="UniProtKB-KW"/>
</dbReference>
<dbReference type="STRING" id="1125712.HMPREF1316_1583"/>
<gene>
    <name evidence="3" type="ORF">HMPREF1316_1583</name>
</gene>
<dbReference type="RefSeq" id="WP_021725399.1">
    <property type="nucleotide sequence ID" value="NZ_AWEZ01000020.1"/>
</dbReference>